<proteinExistence type="predicted"/>
<feature type="region of interest" description="Disordered" evidence="1">
    <location>
        <begin position="82"/>
        <end position="103"/>
    </location>
</feature>
<evidence type="ECO:0000256" key="1">
    <source>
        <dbReference type="SAM" id="MobiDB-lite"/>
    </source>
</evidence>
<dbReference type="EMBL" id="JFAX01000026">
    <property type="protein sequence ID" value="EXI65224.1"/>
    <property type="molecule type" value="Genomic_DNA"/>
</dbReference>
<keyword evidence="4" id="KW-1185">Reference proteome</keyword>
<name>A0A011PG13_9PROT</name>
<evidence type="ECO:0000313" key="4">
    <source>
        <dbReference type="Proteomes" id="UP000020218"/>
    </source>
</evidence>
<dbReference type="SUPFAM" id="SSF56300">
    <property type="entry name" value="Metallo-dependent phosphatases"/>
    <property type="match status" value="1"/>
</dbReference>
<organism evidence="3 4">
    <name type="scientific">Candidatus Accumulibacter adjunctus</name>
    <dbReference type="NCBI Taxonomy" id="1454001"/>
    <lineage>
        <taxon>Bacteria</taxon>
        <taxon>Pseudomonadati</taxon>
        <taxon>Pseudomonadota</taxon>
        <taxon>Betaproteobacteria</taxon>
        <taxon>Candidatus Accumulibacter</taxon>
    </lineage>
</organism>
<accession>A0A011PG13</accession>
<sequence length="497" mass="53735">MPRFRNLPRPHATHPAGCHSATLLAALCLLAGCATRPAGEDAPLHHWTQLGPGGSSSLRSIVADGSDCPSAIVDGVRVPLQPRASATTASETRRPTPDNPAFRPDFAVTACEATLPARAREVRIGNEAMPIPVSDPRRIVVVGDTGCRVKVPASGPADPIQDCASASDWPWPRIAAAAAATQPDLVIHVGDYHYREYCDDPAKCQPLRERGVVIGYGWPGWRTDFFAPATPLLAAAPWIFVRGNHENCDRGGEGWMRFLSPLPYQQCGNQAYRTAGQSTLGNNLTADAYRVDLGELLTLVVADNAAFADYLPLSQTADDLAIFRRSLRTLATLPADRPLWLLIHKPLWYGLLPADAQPNALQTFVRDGLPANLQFVFAGHEHAFATINFTAAAGATWRPAQVIVGGSGTQLEAFDPQSPLYEAGVPGSRERSEPDARLYDGVAASSGIVLNRYSFLLLEREDQAWRGTLLDADGRTVSRCRLDGAERRIDCGFPARR</sequence>
<feature type="domain" description="Calcineurin-like phosphoesterase" evidence="2">
    <location>
        <begin position="138"/>
        <end position="383"/>
    </location>
</feature>
<dbReference type="AlphaFoldDB" id="A0A011PG13"/>
<evidence type="ECO:0000313" key="3">
    <source>
        <dbReference type="EMBL" id="EXI65224.1"/>
    </source>
</evidence>
<comment type="caution">
    <text evidence="3">The sequence shown here is derived from an EMBL/GenBank/DDBJ whole genome shotgun (WGS) entry which is preliminary data.</text>
</comment>
<dbReference type="PATRIC" id="fig|1454001.3.peg.3429"/>
<reference evidence="3" key="1">
    <citation type="submission" date="2014-02" db="EMBL/GenBank/DDBJ databases">
        <title>Expanding our view of genomic diversity in Candidatus Accumulibacter clades.</title>
        <authorList>
            <person name="Skennerton C.T."/>
            <person name="Barr J.J."/>
            <person name="Slater F.R."/>
            <person name="Bond P.L."/>
            <person name="Tyson G.W."/>
        </authorList>
    </citation>
    <scope>NUCLEOTIDE SEQUENCE [LARGE SCALE GENOMIC DNA]</scope>
</reference>
<dbReference type="GO" id="GO:0016787">
    <property type="term" value="F:hydrolase activity"/>
    <property type="evidence" value="ECO:0007669"/>
    <property type="project" value="InterPro"/>
</dbReference>
<dbReference type="Proteomes" id="UP000020218">
    <property type="component" value="Unassembled WGS sequence"/>
</dbReference>
<dbReference type="InterPro" id="IPR029052">
    <property type="entry name" value="Metallo-depent_PP-like"/>
</dbReference>
<dbReference type="InterPro" id="IPR004843">
    <property type="entry name" value="Calcineurin-like_PHP"/>
</dbReference>
<protein>
    <submittedName>
        <fullName evidence="3">Calcineurin-like phosphoesterase</fullName>
    </submittedName>
</protein>
<dbReference type="STRING" id="1454001.AW08_03387"/>
<dbReference type="Pfam" id="PF00149">
    <property type="entry name" value="Metallophos"/>
    <property type="match status" value="1"/>
</dbReference>
<dbReference type="PROSITE" id="PS51257">
    <property type="entry name" value="PROKAR_LIPOPROTEIN"/>
    <property type="match status" value="1"/>
</dbReference>
<gene>
    <name evidence="3" type="ORF">AW08_03387</name>
</gene>
<evidence type="ECO:0000259" key="2">
    <source>
        <dbReference type="Pfam" id="PF00149"/>
    </source>
</evidence>
<dbReference type="Gene3D" id="3.60.21.10">
    <property type="match status" value="1"/>
</dbReference>